<feature type="transmembrane region" description="Helical" evidence="5">
    <location>
        <begin position="271"/>
        <end position="300"/>
    </location>
</feature>
<organism evidence="7 8">
    <name type="scientific">Sphaeroforma arctica JP610</name>
    <dbReference type="NCBI Taxonomy" id="667725"/>
    <lineage>
        <taxon>Eukaryota</taxon>
        <taxon>Ichthyosporea</taxon>
        <taxon>Ichthyophonida</taxon>
        <taxon>Sphaeroforma</taxon>
    </lineage>
</organism>
<feature type="transmembrane region" description="Helical" evidence="5">
    <location>
        <begin position="231"/>
        <end position="251"/>
    </location>
</feature>
<dbReference type="eggNOG" id="KOG1441">
    <property type="taxonomic scope" value="Eukaryota"/>
</dbReference>
<feature type="transmembrane region" description="Helical" evidence="5">
    <location>
        <begin position="12"/>
        <end position="35"/>
    </location>
</feature>
<dbReference type="GeneID" id="25908192"/>
<dbReference type="RefSeq" id="XP_014153841.1">
    <property type="nucleotide sequence ID" value="XM_014298366.1"/>
</dbReference>
<protein>
    <recommendedName>
        <fullName evidence="6">Sugar phosphate transporter domain-containing protein</fullName>
    </recommendedName>
</protein>
<keyword evidence="8" id="KW-1185">Reference proteome</keyword>
<evidence type="ECO:0000256" key="3">
    <source>
        <dbReference type="ARBA" id="ARBA00022989"/>
    </source>
</evidence>
<evidence type="ECO:0000313" key="8">
    <source>
        <dbReference type="Proteomes" id="UP000054560"/>
    </source>
</evidence>
<keyword evidence="3 5" id="KW-1133">Transmembrane helix</keyword>
<dbReference type="PANTHER" id="PTHR11132">
    <property type="entry name" value="SOLUTE CARRIER FAMILY 35"/>
    <property type="match status" value="1"/>
</dbReference>
<keyword evidence="2 5" id="KW-0812">Transmembrane</keyword>
<feature type="transmembrane region" description="Helical" evidence="5">
    <location>
        <begin position="200"/>
        <end position="219"/>
    </location>
</feature>
<comment type="subcellular location">
    <subcellularLocation>
        <location evidence="1">Membrane</location>
        <topology evidence="1">Multi-pass membrane protein</topology>
    </subcellularLocation>
</comment>
<feature type="transmembrane region" description="Helical" evidence="5">
    <location>
        <begin position="83"/>
        <end position="104"/>
    </location>
</feature>
<accession>A0A0L0FTC8</accession>
<dbReference type="Pfam" id="PF03151">
    <property type="entry name" value="TPT"/>
    <property type="match status" value="1"/>
</dbReference>
<dbReference type="OrthoDB" id="6418713at2759"/>
<feature type="transmembrane region" description="Helical" evidence="5">
    <location>
        <begin position="110"/>
        <end position="130"/>
    </location>
</feature>
<evidence type="ECO:0000259" key="6">
    <source>
        <dbReference type="Pfam" id="PF03151"/>
    </source>
</evidence>
<gene>
    <name evidence="7" type="ORF">SARC_07688</name>
</gene>
<proteinExistence type="predicted"/>
<dbReference type="EMBL" id="KQ242221">
    <property type="protein sequence ID" value="KNC79939.1"/>
    <property type="molecule type" value="Genomic_DNA"/>
</dbReference>
<dbReference type="InterPro" id="IPR050186">
    <property type="entry name" value="TPT_transporter"/>
</dbReference>
<dbReference type="Proteomes" id="UP000054560">
    <property type="component" value="Unassembled WGS sequence"/>
</dbReference>
<evidence type="ECO:0000256" key="5">
    <source>
        <dbReference type="SAM" id="Phobius"/>
    </source>
</evidence>
<reference evidence="7 8" key="1">
    <citation type="submission" date="2011-02" db="EMBL/GenBank/DDBJ databases">
        <title>The Genome Sequence of Sphaeroforma arctica JP610.</title>
        <authorList>
            <consortium name="The Broad Institute Genome Sequencing Platform"/>
            <person name="Russ C."/>
            <person name="Cuomo C."/>
            <person name="Young S.K."/>
            <person name="Zeng Q."/>
            <person name="Gargeya S."/>
            <person name="Alvarado L."/>
            <person name="Berlin A."/>
            <person name="Chapman S.B."/>
            <person name="Chen Z."/>
            <person name="Freedman E."/>
            <person name="Gellesch M."/>
            <person name="Goldberg J."/>
            <person name="Griggs A."/>
            <person name="Gujja S."/>
            <person name="Heilman E."/>
            <person name="Heiman D."/>
            <person name="Howarth C."/>
            <person name="Mehta T."/>
            <person name="Neiman D."/>
            <person name="Pearson M."/>
            <person name="Roberts A."/>
            <person name="Saif S."/>
            <person name="Shea T."/>
            <person name="Shenoy N."/>
            <person name="Sisk P."/>
            <person name="Stolte C."/>
            <person name="Sykes S."/>
            <person name="White J."/>
            <person name="Yandava C."/>
            <person name="Burger G."/>
            <person name="Gray M.W."/>
            <person name="Holland P.W.H."/>
            <person name="King N."/>
            <person name="Lang F.B.F."/>
            <person name="Roger A.J."/>
            <person name="Ruiz-Trillo I."/>
            <person name="Haas B."/>
            <person name="Nusbaum C."/>
            <person name="Birren B."/>
        </authorList>
    </citation>
    <scope>NUCLEOTIDE SEQUENCE [LARGE SCALE GENOMIC DNA]</scope>
    <source>
        <strain evidence="7 8">JP610</strain>
    </source>
</reference>
<evidence type="ECO:0000256" key="4">
    <source>
        <dbReference type="ARBA" id="ARBA00023136"/>
    </source>
</evidence>
<feature type="transmembrane region" description="Helical" evidence="5">
    <location>
        <begin position="41"/>
        <end position="63"/>
    </location>
</feature>
<evidence type="ECO:0000256" key="1">
    <source>
        <dbReference type="ARBA" id="ARBA00004141"/>
    </source>
</evidence>
<sequence>MSVHFTLQDGPLYTVAVCLGWAATSTTLILLNNYILNEDGFHYPILLCSLGQLCSYLGSFFFIHMGWAEQNVHLTPEQYVKQILPIGLMSAGTLATGNAAYMYLSVSFIQMLKAGTPAITLFCLFMFGMINIRKDLLIAVGLIVIGCAASAYGEIAFSIIGFMMMVSSETFEALKLVMTQKLLNTTFSGPIEGLYHTTPITFLCLIVLVIPFEGSTILAESGLSKIGNNPLMYLLAGSLGFMVNLFIMAVIKRTNSLSFKVLGQAKNVGVVLMGALFLGNTVTPLQTGSYGLSTAGFFVYNKAMENKTKKGQEKDRDLELGSRIKYIAVPQVDEKDVKIRPASM</sequence>
<name>A0A0L0FTC8_9EUKA</name>
<evidence type="ECO:0000256" key="2">
    <source>
        <dbReference type="ARBA" id="ARBA00022692"/>
    </source>
</evidence>
<dbReference type="AlphaFoldDB" id="A0A0L0FTC8"/>
<keyword evidence="4 5" id="KW-0472">Membrane</keyword>
<evidence type="ECO:0000313" key="7">
    <source>
        <dbReference type="EMBL" id="KNC79939.1"/>
    </source>
</evidence>
<dbReference type="GO" id="GO:0016020">
    <property type="term" value="C:membrane"/>
    <property type="evidence" value="ECO:0007669"/>
    <property type="project" value="UniProtKB-SubCell"/>
</dbReference>
<dbReference type="InterPro" id="IPR004853">
    <property type="entry name" value="Sugar_P_trans_dom"/>
</dbReference>
<feature type="domain" description="Sugar phosphate transporter" evidence="6">
    <location>
        <begin position="16"/>
        <end position="301"/>
    </location>
</feature>
<feature type="transmembrane region" description="Helical" evidence="5">
    <location>
        <begin position="137"/>
        <end position="166"/>
    </location>
</feature>